<dbReference type="PROSITE" id="PS50850">
    <property type="entry name" value="MFS"/>
    <property type="match status" value="1"/>
</dbReference>
<dbReference type="GeneTree" id="ENSGT00390000005976"/>
<dbReference type="PANTHER" id="PTHR23505:SF67">
    <property type="entry name" value="PROTEIN SPINSTER HOMOLOG 3"/>
    <property type="match status" value="1"/>
</dbReference>
<accession>A0A4W3JLE6</accession>
<dbReference type="OMA" id="YMIHEMH"/>
<dbReference type="InterPro" id="IPR011701">
    <property type="entry name" value="MFS"/>
</dbReference>
<feature type="transmembrane region" description="Helical" evidence="7">
    <location>
        <begin position="262"/>
        <end position="283"/>
    </location>
</feature>
<feature type="transmembrane region" description="Helical" evidence="7">
    <location>
        <begin position="116"/>
        <end position="135"/>
    </location>
</feature>
<reference evidence="10" key="1">
    <citation type="journal article" date="2006" name="Science">
        <title>Ancient noncoding elements conserved in the human genome.</title>
        <authorList>
            <person name="Venkatesh B."/>
            <person name="Kirkness E.F."/>
            <person name="Loh Y.H."/>
            <person name="Halpern A.L."/>
            <person name="Lee A.P."/>
            <person name="Johnson J."/>
            <person name="Dandona N."/>
            <person name="Viswanathan L.D."/>
            <person name="Tay A."/>
            <person name="Venter J.C."/>
            <person name="Strausberg R.L."/>
            <person name="Brenner S."/>
        </authorList>
    </citation>
    <scope>NUCLEOTIDE SEQUENCE [LARGE SCALE GENOMIC DNA]</scope>
</reference>
<feature type="transmembrane region" description="Helical" evidence="7">
    <location>
        <begin position="208"/>
        <end position="228"/>
    </location>
</feature>
<protein>
    <submittedName>
        <fullName evidence="9">SPNS lysolipid transporter 3, sphingosine-1-phosphate (putative)</fullName>
    </submittedName>
</protein>
<reference evidence="9" key="4">
    <citation type="submission" date="2025-08" db="UniProtKB">
        <authorList>
            <consortium name="Ensembl"/>
        </authorList>
    </citation>
    <scope>IDENTIFICATION</scope>
</reference>
<evidence type="ECO:0000256" key="3">
    <source>
        <dbReference type="ARBA" id="ARBA00022692"/>
    </source>
</evidence>
<dbReference type="AlphaFoldDB" id="A0A4W3JLE6"/>
<evidence type="ECO:0000256" key="2">
    <source>
        <dbReference type="ARBA" id="ARBA00022448"/>
    </source>
</evidence>
<feature type="transmembrane region" description="Helical" evidence="7">
    <location>
        <begin position="303"/>
        <end position="324"/>
    </location>
</feature>
<keyword evidence="2" id="KW-0813">Transport</keyword>
<dbReference type="Ensembl" id="ENSCMIT00000044930.1">
    <property type="protein sequence ID" value="ENSCMIP00000044294.1"/>
    <property type="gene ID" value="ENSCMIG00000018342.1"/>
</dbReference>
<gene>
    <name evidence="9" type="primary">spns3</name>
</gene>
<dbReference type="STRING" id="7868.ENSCMIP00000044294"/>
<evidence type="ECO:0000259" key="8">
    <source>
        <dbReference type="PROSITE" id="PS50850"/>
    </source>
</evidence>
<feature type="transmembrane region" description="Helical" evidence="7">
    <location>
        <begin position="365"/>
        <end position="391"/>
    </location>
</feature>
<feature type="domain" description="Major facilitator superfamily (MFS) profile" evidence="8">
    <location>
        <begin position="51"/>
        <end position="464"/>
    </location>
</feature>
<reference evidence="9" key="5">
    <citation type="submission" date="2025-09" db="UniProtKB">
        <authorList>
            <consortium name="Ensembl"/>
        </authorList>
    </citation>
    <scope>IDENTIFICATION</scope>
</reference>
<evidence type="ECO:0000256" key="7">
    <source>
        <dbReference type="SAM" id="Phobius"/>
    </source>
</evidence>
<feature type="transmembrane region" description="Helical" evidence="7">
    <location>
        <begin position="176"/>
        <end position="196"/>
    </location>
</feature>
<evidence type="ECO:0000313" key="9">
    <source>
        <dbReference type="Ensembl" id="ENSCMIP00000044294.1"/>
    </source>
</evidence>
<keyword evidence="3 7" id="KW-0812">Transmembrane</keyword>
<evidence type="ECO:0000256" key="1">
    <source>
        <dbReference type="ARBA" id="ARBA00004141"/>
    </source>
</evidence>
<keyword evidence="5 7" id="KW-0472">Membrane</keyword>
<dbReference type="InterPro" id="IPR036259">
    <property type="entry name" value="MFS_trans_sf"/>
</dbReference>
<feature type="transmembrane region" description="Helical" evidence="7">
    <location>
        <begin position="89"/>
        <end position="109"/>
    </location>
</feature>
<dbReference type="Gene3D" id="1.20.1250.20">
    <property type="entry name" value="MFS general substrate transporter like domains"/>
    <property type="match status" value="1"/>
</dbReference>
<dbReference type="GO" id="GO:0022857">
    <property type="term" value="F:transmembrane transporter activity"/>
    <property type="evidence" value="ECO:0007669"/>
    <property type="project" value="InterPro"/>
</dbReference>
<dbReference type="Pfam" id="PF07690">
    <property type="entry name" value="MFS_1"/>
    <property type="match status" value="1"/>
</dbReference>
<dbReference type="PANTHER" id="PTHR23505">
    <property type="entry name" value="SPINSTER"/>
    <property type="match status" value="1"/>
</dbReference>
<evidence type="ECO:0000256" key="5">
    <source>
        <dbReference type="ARBA" id="ARBA00023136"/>
    </source>
</evidence>
<proteinExistence type="inferred from homology"/>
<dbReference type="SUPFAM" id="SSF103473">
    <property type="entry name" value="MFS general substrate transporter"/>
    <property type="match status" value="1"/>
</dbReference>
<comment type="subcellular location">
    <subcellularLocation>
        <location evidence="1">Membrane</location>
        <topology evidence="1">Multi-pass membrane protein</topology>
    </subcellularLocation>
</comment>
<dbReference type="InParanoid" id="A0A4W3JLE6"/>
<dbReference type="InterPro" id="IPR020846">
    <property type="entry name" value="MFS_dom"/>
</dbReference>
<feature type="transmembrane region" description="Helical" evidence="7">
    <location>
        <begin position="141"/>
        <end position="164"/>
    </location>
</feature>
<evidence type="ECO:0000313" key="10">
    <source>
        <dbReference type="Proteomes" id="UP000314986"/>
    </source>
</evidence>
<dbReference type="Proteomes" id="UP000314986">
    <property type="component" value="Unassembled WGS sequence"/>
</dbReference>
<dbReference type="InterPro" id="IPR044770">
    <property type="entry name" value="MFS_spinster-like"/>
</dbReference>
<name>A0A4W3JLE6_CALMI</name>
<feature type="transmembrane region" description="Helical" evidence="7">
    <location>
        <begin position="440"/>
        <end position="460"/>
    </location>
</feature>
<reference evidence="10" key="2">
    <citation type="journal article" date="2007" name="PLoS Biol.">
        <title>Survey sequencing and comparative analysis of the elephant shark (Callorhinchus milii) genome.</title>
        <authorList>
            <person name="Venkatesh B."/>
            <person name="Kirkness E.F."/>
            <person name="Loh Y.H."/>
            <person name="Halpern A.L."/>
            <person name="Lee A.P."/>
            <person name="Johnson J."/>
            <person name="Dandona N."/>
            <person name="Viswanathan L.D."/>
            <person name="Tay A."/>
            <person name="Venter J.C."/>
            <person name="Strausberg R.L."/>
            <person name="Brenner S."/>
        </authorList>
    </citation>
    <scope>NUCLEOTIDE SEQUENCE [LARGE SCALE GENOMIC DNA]</scope>
</reference>
<evidence type="ECO:0000256" key="4">
    <source>
        <dbReference type="ARBA" id="ARBA00022989"/>
    </source>
</evidence>
<sequence length="505" mass="55687">KEEDTLTTSYSVLRIVFLSTANLIEEDYGPLGSQVPKNEVPLISPLRSYVATSVLFFINLLNYMDRYLIAGVLKDIQKYFDINDSSSGLLQTVFIFSYMLLAPLFGYLGDRYNRKLLMCVGILLWCIVTLASSFITQNYFWLLLLTRAIVGIGEASYSTIAPTIIGDFFVGTKRTWMLSIFYIAIPVGSGLGYIMASSVNQLAGDWHWALRVTPCLGSVALVMLIFLVPNPTRGASECPQPTPAEKSSFKEDLKYLLHNCSFIWSSMGTTAVSFVTGALAFWTPVYLSRAQLAQGHSPSTPPLIFGGLTCVTGVLGVVIGAEASRRLKSWNPRIDPLICAFGMFSSSSCLYLAIVLAKISRPTTFIFIFFAETFMALNYAIVADILLYVVVPTRRSMAEAIQITICHALGDAGSPYLIGIVSQHNTHLKSTYWDFVSLEYAFLICPFVGILGGAFFLMNARHIEADRQRAAQHIQGDHRGDRPHGTGAFVGFNPGQGWGWLTHAP</sequence>
<feature type="transmembrane region" description="Helical" evidence="7">
    <location>
        <begin position="403"/>
        <end position="420"/>
    </location>
</feature>
<organism evidence="9 10">
    <name type="scientific">Callorhinchus milii</name>
    <name type="common">Ghost shark</name>
    <dbReference type="NCBI Taxonomy" id="7868"/>
    <lineage>
        <taxon>Eukaryota</taxon>
        <taxon>Metazoa</taxon>
        <taxon>Chordata</taxon>
        <taxon>Craniata</taxon>
        <taxon>Vertebrata</taxon>
        <taxon>Chondrichthyes</taxon>
        <taxon>Holocephali</taxon>
        <taxon>Chimaeriformes</taxon>
        <taxon>Callorhinchidae</taxon>
        <taxon>Callorhinchus</taxon>
    </lineage>
</organism>
<evidence type="ECO:0000256" key="6">
    <source>
        <dbReference type="ARBA" id="ARBA00024338"/>
    </source>
</evidence>
<feature type="transmembrane region" description="Helical" evidence="7">
    <location>
        <begin position="336"/>
        <end position="359"/>
    </location>
</feature>
<keyword evidence="4 7" id="KW-1133">Transmembrane helix</keyword>
<comment type="similarity">
    <text evidence="6">Belongs to the major facilitator superfamily. Spinster (TC 2.A.1.49) family.</text>
</comment>
<reference evidence="10" key="3">
    <citation type="journal article" date="2014" name="Nature">
        <title>Elephant shark genome provides unique insights into gnathostome evolution.</title>
        <authorList>
            <consortium name="International Elephant Shark Genome Sequencing Consortium"/>
            <person name="Venkatesh B."/>
            <person name="Lee A.P."/>
            <person name="Ravi V."/>
            <person name="Maurya A.K."/>
            <person name="Lian M.M."/>
            <person name="Swann J.B."/>
            <person name="Ohta Y."/>
            <person name="Flajnik M.F."/>
            <person name="Sutoh Y."/>
            <person name="Kasahara M."/>
            <person name="Hoon S."/>
            <person name="Gangu V."/>
            <person name="Roy S.W."/>
            <person name="Irimia M."/>
            <person name="Korzh V."/>
            <person name="Kondrychyn I."/>
            <person name="Lim Z.W."/>
            <person name="Tay B.H."/>
            <person name="Tohari S."/>
            <person name="Kong K.W."/>
            <person name="Ho S."/>
            <person name="Lorente-Galdos B."/>
            <person name="Quilez J."/>
            <person name="Marques-Bonet T."/>
            <person name="Raney B.J."/>
            <person name="Ingham P.W."/>
            <person name="Tay A."/>
            <person name="Hillier L.W."/>
            <person name="Minx P."/>
            <person name="Boehm T."/>
            <person name="Wilson R.K."/>
            <person name="Brenner S."/>
            <person name="Warren W.C."/>
        </authorList>
    </citation>
    <scope>NUCLEOTIDE SEQUENCE [LARGE SCALE GENOMIC DNA]</scope>
</reference>
<dbReference type="GO" id="GO:0016020">
    <property type="term" value="C:membrane"/>
    <property type="evidence" value="ECO:0007669"/>
    <property type="project" value="UniProtKB-SubCell"/>
</dbReference>
<dbReference type="CDD" id="cd17328">
    <property type="entry name" value="MFS_spinster_like"/>
    <property type="match status" value="1"/>
</dbReference>
<keyword evidence="10" id="KW-1185">Reference proteome</keyword>